<dbReference type="PANTHER" id="PTHR11608:SF0">
    <property type="entry name" value="BIFUNCTIONAL PROTEIN PYRR"/>
    <property type="match status" value="1"/>
</dbReference>
<dbReference type="GO" id="GO:0016757">
    <property type="term" value="F:glycosyltransferase activity"/>
    <property type="evidence" value="ECO:0007669"/>
    <property type="project" value="UniProtKB-KW"/>
</dbReference>
<keyword evidence="2" id="KW-0328">Glycosyltransferase</keyword>
<keyword evidence="2" id="KW-0808">Transferase</keyword>
<dbReference type="Proteomes" id="UP000190888">
    <property type="component" value="Unassembled WGS sequence"/>
</dbReference>
<organism evidence="2 3">
    <name type="scientific">Sediminibacterium ginsengisoli</name>
    <dbReference type="NCBI Taxonomy" id="413434"/>
    <lineage>
        <taxon>Bacteria</taxon>
        <taxon>Pseudomonadati</taxon>
        <taxon>Bacteroidota</taxon>
        <taxon>Chitinophagia</taxon>
        <taxon>Chitinophagales</taxon>
        <taxon>Chitinophagaceae</taxon>
        <taxon>Sediminibacterium</taxon>
    </lineage>
</organism>
<dbReference type="Pfam" id="PF14681">
    <property type="entry name" value="UPRTase"/>
    <property type="match status" value="1"/>
</dbReference>
<dbReference type="OrthoDB" id="9781675at2"/>
<evidence type="ECO:0000313" key="2">
    <source>
        <dbReference type="EMBL" id="SJZ77350.1"/>
    </source>
</evidence>
<dbReference type="CDD" id="cd06223">
    <property type="entry name" value="PRTases_typeI"/>
    <property type="match status" value="1"/>
</dbReference>
<dbReference type="AlphaFoldDB" id="A0A1T4NDK7"/>
<proteinExistence type="predicted"/>
<sequence length="217" mass="24171">MIVNLSKHHSLVSNWVSELRDISVQGDRMRFRRNLERIGEVAAYEISKEMAWKTVEIPTPMGVHESKVLEQHPVLATILRAGLPLHNGMLNYFDKADNAFISAYRKHHRDGSFEISLEYMSCPPIDGRMVIISDPMLATGASLVKTIQFMKNEGSPKDIHVVVAIACTVGIEFIRRECGNNIKIWCGDIDDELTAKGYIVPGLGDAGDLAFGSKMQS</sequence>
<dbReference type="Gene3D" id="3.40.50.2020">
    <property type="match status" value="1"/>
</dbReference>
<dbReference type="EMBL" id="FUWH01000004">
    <property type="protein sequence ID" value="SJZ77350.1"/>
    <property type="molecule type" value="Genomic_DNA"/>
</dbReference>
<accession>A0A1T4NDK7</accession>
<dbReference type="InterPro" id="IPR000836">
    <property type="entry name" value="PRTase_dom"/>
</dbReference>
<keyword evidence="3" id="KW-1185">Reference proteome</keyword>
<name>A0A1T4NDK7_9BACT</name>
<dbReference type="SUPFAM" id="SSF53271">
    <property type="entry name" value="PRTase-like"/>
    <property type="match status" value="1"/>
</dbReference>
<dbReference type="InterPro" id="IPR029057">
    <property type="entry name" value="PRTase-like"/>
</dbReference>
<evidence type="ECO:0000313" key="3">
    <source>
        <dbReference type="Proteomes" id="UP000190888"/>
    </source>
</evidence>
<protein>
    <submittedName>
        <fullName evidence="2">Uracil phosphoribosyltransferase</fullName>
    </submittedName>
</protein>
<gene>
    <name evidence="2" type="ORF">SAMN04488132_104210</name>
</gene>
<reference evidence="2 3" key="1">
    <citation type="submission" date="2017-02" db="EMBL/GenBank/DDBJ databases">
        <authorList>
            <person name="Peterson S.W."/>
        </authorList>
    </citation>
    <scope>NUCLEOTIDE SEQUENCE [LARGE SCALE GENOMIC DNA]</scope>
    <source>
        <strain evidence="2 3">DSM 22335</strain>
    </source>
</reference>
<feature type="domain" description="Phosphoribosyltransferase" evidence="1">
    <location>
        <begin position="8"/>
        <end position="212"/>
    </location>
</feature>
<dbReference type="PANTHER" id="PTHR11608">
    <property type="entry name" value="BIFUNCTIONAL PROTEIN PYRR"/>
    <property type="match status" value="1"/>
</dbReference>
<evidence type="ECO:0000259" key="1">
    <source>
        <dbReference type="Pfam" id="PF14681"/>
    </source>
</evidence>
<dbReference type="RefSeq" id="WP_078831184.1">
    <property type="nucleotide sequence ID" value="NZ_FUWH01000004.1"/>
</dbReference>
<dbReference type="InterPro" id="IPR050137">
    <property type="entry name" value="PyrR_bifunctional"/>
</dbReference>
<dbReference type="NCBIfam" id="NF001097">
    <property type="entry name" value="PRK00129.1"/>
    <property type="match status" value="1"/>
</dbReference>
<dbReference type="STRING" id="413434.SAMN04488132_104210"/>